<keyword evidence="2" id="KW-1133">Transmembrane helix</keyword>
<evidence type="ECO:0000256" key="2">
    <source>
        <dbReference type="SAM" id="Phobius"/>
    </source>
</evidence>
<feature type="region of interest" description="Disordered" evidence="1">
    <location>
        <begin position="87"/>
        <end position="127"/>
    </location>
</feature>
<gene>
    <name evidence="3" type="ORF">F6X51_23590</name>
</gene>
<proteinExistence type="predicted"/>
<evidence type="ECO:0000313" key="4">
    <source>
        <dbReference type="Proteomes" id="UP000441523"/>
    </source>
</evidence>
<accession>A0A6N6MLT7</accession>
<evidence type="ECO:0000256" key="1">
    <source>
        <dbReference type="SAM" id="MobiDB-lite"/>
    </source>
</evidence>
<keyword evidence="2" id="KW-0472">Membrane</keyword>
<sequence length="139" mass="14476">MIASFAIDRLRRGVARRPASGSVRPGRAGILAGLLALLILVLVGLPDDRFAELMPRRAEAGITNVAVATSATLSLLGGRHAALLASVDADDPPADDRRLAPDPPRCHRLPALSGFPPSADGAVPSASVRLLERPPKRIG</sequence>
<dbReference type="AlphaFoldDB" id="A0A6N6MLT7"/>
<keyword evidence="2" id="KW-0812">Transmembrane</keyword>
<evidence type="ECO:0000313" key="3">
    <source>
        <dbReference type="EMBL" id="KAB1070156.1"/>
    </source>
</evidence>
<dbReference type="RefSeq" id="WP_150966121.1">
    <property type="nucleotide sequence ID" value="NZ_VZZJ01000031.1"/>
</dbReference>
<organism evidence="3 4">
    <name type="scientific">Methylobacterium planeticum</name>
    <dbReference type="NCBI Taxonomy" id="2615211"/>
    <lineage>
        <taxon>Bacteria</taxon>
        <taxon>Pseudomonadati</taxon>
        <taxon>Pseudomonadota</taxon>
        <taxon>Alphaproteobacteria</taxon>
        <taxon>Hyphomicrobiales</taxon>
        <taxon>Methylobacteriaceae</taxon>
        <taxon>Methylobacterium</taxon>
    </lineage>
</organism>
<protein>
    <submittedName>
        <fullName evidence="3">Uncharacterized protein</fullName>
    </submittedName>
</protein>
<dbReference type="Proteomes" id="UP000441523">
    <property type="component" value="Unassembled WGS sequence"/>
</dbReference>
<feature type="transmembrane region" description="Helical" evidence="2">
    <location>
        <begin position="28"/>
        <end position="46"/>
    </location>
</feature>
<keyword evidence="4" id="KW-1185">Reference proteome</keyword>
<comment type="caution">
    <text evidence="3">The sequence shown here is derived from an EMBL/GenBank/DDBJ whole genome shotgun (WGS) entry which is preliminary data.</text>
</comment>
<dbReference type="EMBL" id="VZZJ01000031">
    <property type="protein sequence ID" value="KAB1070156.1"/>
    <property type="molecule type" value="Genomic_DNA"/>
</dbReference>
<name>A0A6N6MLT7_9HYPH</name>
<reference evidence="3 4" key="1">
    <citation type="submission" date="2019-09" db="EMBL/GenBank/DDBJ databases">
        <title>YIM 132548 draft genome.</title>
        <authorList>
            <person name="Jiang L."/>
        </authorList>
    </citation>
    <scope>NUCLEOTIDE SEQUENCE [LARGE SCALE GENOMIC DNA]</scope>
    <source>
        <strain evidence="3 4">YIM 132548</strain>
    </source>
</reference>